<proteinExistence type="predicted"/>
<feature type="compositionally biased region" description="Low complexity" evidence="1">
    <location>
        <begin position="76"/>
        <end position="88"/>
    </location>
</feature>
<organism evidence="2 3">
    <name type="scientific">Carex littledalei</name>
    <dbReference type="NCBI Taxonomy" id="544730"/>
    <lineage>
        <taxon>Eukaryota</taxon>
        <taxon>Viridiplantae</taxon>
        <taxon>Streptophyta</taxon>
        <taxon>Embryophyta</taxon>
        <taxon>Tracheophyta</taxon>
        <taxon>Spermatophyta</taxon>
        <taxon>Magnoliopsida</taxon>
        <taxon>Liliopsida</taxon>
        <taxon>Poales</taxon>
        <taxon>Cyperaceae</taxon>
        <taxon>Cyperoideae</taxon>
        <taxon>Cariceae</taxon>
        <taxon>Carex</taxon>
        <taxon>Carex subgen. Euthyceras</taxon>
    </lineage>
</organism>
<evidence type="ECO:0000313" key="3">
    <source>
        <dbReference type="Proteomes" id="UP000623129"/>
    </source>
</evidence>
<feature type="region of interest" description="Disordered" evidence="1">
    <location>
        <begin position="63"/>
        <end position="113"/>
    </location>
</feature>
<accession>A0A833VAI4</accession>
<name>A0A833VAI4_9POAL</name>
<gene>
    <name evidence="2" type="ORF">FCM35_KLT04311</name>
</gene>
<keyword evidence="3" id="KW-1185">Reference proteome</keyword>
<comment type="caution">
    <text evidence="2">The sequence shown here is derived from an EMBL/GenBank/DDBJ whole genome shotgun (WGS) entry which is preliminary data.</text>
</comment>
<dbReference type="EMBL" id="SWLB01000013">
    <property type="protein sequence ID" value="KAF3330957.1"/>
    <property type="molecule type" value="Genomic_DNA"/>
</dbReference>
<dbReference type="Proteomes" id="UP000623129">
    <property type="component" value="Unassembled WGS sequence"/>
</dbReference>
<evidence type="ECO:0000313" key="2">
    <source>
        <dbReference type="EMBL" id="KAF3330957.1"/>
    </source>
</evidence>
<sequence>MLNHIKTKQISGRIKWSTINGHLSSLLPVATRENCATEAKISLCAPLSHLSLPNANVSPFLPPTSPVLHETPLSPSPQNQPFQTPQTPRGEIPRQRPRSCSIPRETEVGARALDSGEPIPGLCHCRRGHCMRKSVGLSVVCKEGTSVVQLFSGSNYVGHGTHA</sequence>
<protein>
    <submittedName>
        <fullName evidence="2">Uncharacterized protein</fullName>
    </submittedName>
</protein>
<evidence type="ECO:0000256" key="1">
    <source>
        <dbReference type="SAM" id="MobiDB-lite"/>
    </source>
</evidence>
<reference evidence="2" key="1">
    <citation type="submission" date="2020-01" db="EMBL/GenBank/DDBJ databases">
        <title>Genome sequence of Kobresia littledalei, the first chromosome-level genome in the family Cyperaceae.</title>
        <authorList>
            <person name="Qu G."/>
        </authorList>
    </citation>
    <scope>NUCLEOTIDE SEQUENCE</scope>
    <source>
        <strain evidence="2">C.B.Clarke</strain>
        <tissue evidence="2">Leaf</tissue>
    </source>
</reference>
<dbReference type="AlphaFoldDB" id="A0A833VAI4"/>